<evidence type="ECO:0000313" key="4">
    <source>
        <dbReference type="Proteomes" id="UP000322981"/>
    </source>
</evidence>
<dbReference type="PANTHER" id="PTHR30469:SF15">
    <property type="entry name" value="HLYD FAMILY OF SECRETION PROTEINS"/>
    <property type="match status" value="1"/>
</dbReference>
<dbReference type="GO" id="GO:0015562">
    <property type="term" value="F:efflux transmembrane transporter activity"/>
    <property type="evidence" value="ECO:0007669"/>
    <property type="project" value="TreeGrafter"/>
</dbReference>
<dbReference type="GO" id="GO:1990281">
    <property type="term" value="C:efflux pump complex"/>
    <property type="evidence" value="ECO:0007669"/>
    <property type="project" value="TreeGrafter"/>
</dbReference>
<feature type="coiled-coil region" evidence="1">
    <location>
        <begin position="90"/>
        <end position="117"/>
    </location>
</feature>
<reference evidence="3 4" key="1">
    <citation type="submission" date="2019-09" db="EMBL/GenBank/DDBJ databases">
        <title>Whole-genome sequence of the purple sulfur bacterium Thiohalocapsa marina DSM 19078.</title>
        <authorList>
            <person name="Kyndt J.A."/>
            <person name="Meyer T.E."/>
        </authorList>
    </citation>
    <scope>NUCLEOTIDE SEQUENCE [LARGE SCALE GENOMIC DNA]</scope>
    <source>
        <strain evidence="3 4">DSM 19078</strain>
    </source>
</reference>
<sequence>MKHRNLWLGLAAFVLLIGGYALHAALRPGPPVQVVKVTAGEILSYVEERARTTLPRIARLTMPFDCRVEAITVEPGTRVAAGEVLARLVSDDLQAALEVAQAELAQVDAELAVLTDNRLEETALQELLDWIAAVGTLEQSAQALIAANQAHLDFALWWTEAEETLRKQGAVAEEKYRRAKTESSEAEVDLAVSELNHQMITVVQQIFELGPKYVQDYLARKQLQAAVLEQQRAAAQARVGEAQRRLARAQIIAPLAGVVLERLIESERVLPAGTLLLTLGDPDGLRVQVDLLSDDAGLVRPGDRVDIHGPALGDLTLAGHVTRVDPQGFTKVSSLGVEQQRVSVKVAFDDGELDKLAATGRHLGIDYRVHARVYIDSRQDALSVPRLALLRASGKWPSGGEGVGWALYRVVGGKALLTPVTLGIGNDQQVQVTRGVQAGDRVIVSPPRDLTDGIRITPEEVIPRA</sequence>
<keyword evidence="4" id="KW-1185">Reference proteome</keyword>
<organism evidence="3 4">
    <name type="scientific">Thiohalocapsa marina</name>
    <dbReference type="NCBI Taxonomy" id="424902"/>
    <lineage>
        <taxon>Bacteria</taxon>
        <taxon>Pseudomonadati</taxon>
        <taxon>Pseudomonadota</taxon>
        <taxon>Gammaproteobacteria</taxon>
        <taxon>Chromatiales</taxon>
        <taxon>Chromatiaceae</taxon>
        <taxon>Thiohalocapsa</taxon>
    </lineage>
</organism>
<gene>
    <name evidence="3" type="ORF">F2Q65_05985</name>
</gene>
<dbReference type="Pfam" id="PF25967">
    <property type="entry name" value="RND-MFP_C"/>
    <property type="match status" value="1"/>
</dbReference>
<accession>A0A5M8FSX9</accession>
<dbReference type="OrthoDB" id="9791520at2"/>
<feature type="domain" description="Multidrug resistance protein MdtA-like C-terminal permuted SH3" evidence="2">
    <location>
        <begin position="418"/>
        <end position="445"/>
    </location>
</feature>
<evidence type="ECO:0000256" key="1">
    <source>
        <dbReference type="SAM" id="Coils"/>
    </source>
</evidence>
<dbReference type="Gene3D" id="2.40.30.170">
    <property type="match status" value="1"/>
</dbReference>
<dbReference type="RefSeq" id="WP_150091397.1">
    <property type="nucleotide sequence ID" value="NZ_JBFUOH010000027.1"/>
</dbReference>
<feature type="coiled-coil region" evidence="1">
    <location>
        <begin position="218"/>
        <end position="245"/>
    </location>
</feature>
<dbReference type="PANTHER" id="PTHR30469">
    <property type="entry name" value="MULTIDRUG RESISTANCE PROTEIN MDTA"/>
    <property type="match status" value="1"/>
</dbReference>
<dbReference type="Gene3D" id="2.40.420.20">
    <property type="match status" value="1"/>
</dbReference>
<dbReference type="InterPro" id="IPR058627">
    <property type="entry name" value="MdtA-like_C"/>
</dbReference>
<dbReference type="Proteomes" id="UP000322981">
    <property type="component" value="Unassembled WGS sequence"/>
</dbReference>
<name>A0A5M8FSX9_9GAMM</name>
<dbReference type="AlphaFoldDB" id="A0A5M8FSX9"/>
<evidence type="ECO:0000313" key="3">
    <source>
        <dbReference type="EMBL" id="KAA6186342.1"/>
    </source>
</evidence>
<dbReference type="EMBL" id="VWXX01000005">
    <property type="protein sequence ID" value="KAA6186342.1"/>
    <property type="molecule type" value="Genomic_DNA"/>
</dbReference>
<comment type="caution">
    <text evidence="3">The sequence shown here is derived from an EMBL/GenBank/DDBJ whole genome shotgun (WGS) entry which is preliminary data.</text>
</comment>
<proteinExistence type="predicted"/>
<dbReference type="Gene3D" id="2.40.50.100">
    <property type="match status" value="1"/>
</dbReference>
<evidence type="ECO:0000259" key="2">
    <source>
        <dbReference type="Pfam" id="PF25967"/>
    </source>
</evidence>
<protein>
    <submittedName>
        <fullName evidence="3">HlyD family efflux transporter periplasmic adaptor subunit</fullName>
    </submittedName>
</protein>
<keyword evidence="1" id="KW-0175">Coiled coil</keyword>